<dbReference type="Pfam" id="PF20167">
    <property type="entry name" value="Transposase_32"/>
    <property type="match status" value="1"/>
</dbReference>
<accession>A0A392M4N5</accession>
<evidence type="ECO:0000313" key="2">
    <source>
        <dbReference type="EMBL" id="MCH82330.1"/>
    </source>
</evidence>
<gene>
    <name evidence="2" type="ORF">A2U01_0003133</name>
</gene>
<proteinExistence type="predicted"/>
<feature type="domain" description="Putative plant transposon protein" evidence="1">
    <location>
        <begin position="58"/>
        <end position="148"/>
    </location>
</feature>
<keyword evidence="3" id="KW-1185">Reference proteome</keyword>
<dbReference type="EMBL" id="LXQA010003532">
    <property type="protein sequence ID" value="MCH82330.1"/>
    <property type="molecule type" value="Genomic_DNA"/>
</dbReference>
<dbReference type="Proteomes" id="UP000265520">
    <property type="component" value="Unassembled WGS sequence"/>
</dbReference>
<organism evidence="2 3">
    <name type="scientific">Trifolium medium</name>
    <dbReference type="NCBI Taxonomy" id="97028"/>
    <lineage>
        <taxon>Eukaryota</taxon>
        <taxon>Viridiplantae</taxon>
        <taxon>Streptophyta</taxon>
        <taxon>Embryophyta</taxon>
        <taxon>Tracheophyta</taxon>
        <taxon>Spermatophyta</taxon>
        <taxon>Magnoliopsida</taxon>
        <taxon>eudicotyledons</taxon>
        <taxon>Gunneridae</taxon>
        <taxon>Pentapetalae</taxon>
        <taxon>rosids</taxon>
        <taxon>fabids</taxon>
        <taxon>Fabales</taxon>
        <taxon>Fabaceae</taxon>
        <taxon>Papilionoideae</taxon>
        <taxon>50 kb inversion clade</taxon>
        <taxon>NPAAA clade</taxon>
        <taxon>Hologalegina</taxon>
        <taxon>IRL clade</taxon>
        <taxon>Trifolieae</taxon>
        <taxon>Trifolium</taxon>
    </lineage>
</organism>
<comment type="caution">
    <text evidence="2">The sequence shown here is derived from an EMBL/GenBank/DDBJ whole genome shotgun (WGS) entry which is preliminary data.</text>
</comment>
<evidence type="ECO:0000259" key="1">
    <source>
        <dbReference type="Pfam" id="PF20167"/>
    </source>
</evidence>
<evidence type="ECO:0000313" key="3">
    <source>
        <dbReference type="Proteomes" id="UP000265520"/>
    </source>
</evidence>
<dbReference type="InterPro" id="IPR046796">
    <property type="entry name" value="Transposase_32_dom"/>
</dbReference>
<name>A0A392M4N5_9FABA</name>
<protein>
    <recommendedName>
        <fullName evidence="1">Putative plant transposon protein domain-containing protein</fullName>
    </recommendedName>
</protein>
<dbReference type="AlphaFoldDB" id="A0A392M4N5"/>
<sequence length="148" mass="17101">MAPKRVRVAGSSARQNIFLSPICAEHFKLIEEKNVIQERSINFPDITFLPEMEATARHYSWMDFNSLIGDCNISWVREFYANAVAYSEEDFTSTVRGVRVSYTPAVIDAALGFTPTEHCWAHQWRYRAHTEEDFDQMLHTLALPGIDW</sequence>
<reference evidence="2 3" key="1">
    <citation type="journal article" date="2018" name="Front. Plant Sci.">
        <title>Red Clover (Trifolium pratense) and Zigzag Clover (T. medium) - A Picture of Genomic Similarities and Differences.</title>
        <authorList>
            <person name="Dluhosova J."/>
            <person name="Istvanek J."/>
            <person name="Nedelnik J."/>
            <person name="Repkova J."/>
        </authorList>
    </citation>
    <scope>NUCLEOTIDE SEQUENCE [LARGE SCALE GENOMIC DNA]</scope>
    <source>
        <strain evidence="3">cv. 10/8</strain>
        <tissue evidence="2">Leaf</tissue>
    </source>
</reference>